<proteinExistence type="predicted"/>
<keyword evidence="5" id="KW-1185">Reference proteome</keyword>
<reference evidence="4 5" key="1">
    <citation type="journal article" date="2010" name="Plant Cell">
        <title>The Chlorella variabilis NC64A genome reveals adaptation to photosymbiosis, coevolution with viruses, and cryptic sex.</title>
        <authorList>
            <person name="Blanc G."/>
            <person name="Duncan G."/>
            <person name="Agarkova I."/>
            <person name="Borodovsky M."/>
            <person name="Gurnon J."/>
            <person name="Kuo A."/>
            <person name="Lindquist E."/>
            <person name="Lucas S."/>
            <person name="Pangilinan J."/>
            <person name="Polle J."/>
            <person name="Salamov A."/>
            <person name="Terry A."/>
            <person name="Yamada T."/>
            <person name="Dunigan D.D."/>
            <person name="Grigoriev I.V."/>
            <person name="Claverie J.M."/>
            <person name="Van Etten J.L."/>
        </authorList>
    </citation>
    <scope>NUCLEOTIDE SEQUENCE [LARGE SCALE GENOMIC DNA]</scope>
    <source>
        <strain evidence="4 5">NC64A</strain>
    </source>
</reference>
<dbReference type="SMART" id="SM00320">
    <property type="entry name" value="WD40"/>
    <property type="match status" value="3"/>
</dbReference>
<dbReference type="AlphaFoldDB" id="E1Z3Q2"/>
<feature type="repeat" description="WD" evidence="3">
    <location>
        <begin position="90"/>
        <end position="122"/>
    </location>
</feature>
<evidence type="ECO:0000313" key="4">
    <source>
        <dbReference type="EMBL" id="EFN59215.1"/>
    </source>
</evidence>
<dbReference type="InParanoid" id="E1Z3Q2"/>
<dbReference type="PROSITE" id="PS50082">
    <property type="entry name" value="WD_REPEATS_2"/>
    <property type="match status" value="1"/>
</dbReference>
<dbReference type="Gene3D" id="2.130.10.10">
    <property type="entry name" value="YVTN repeat-like/Quinoprotein amine dehydrogenase"/>
    <property type="match status" value="1"/>
</dbReference>
<organism evidence="5">
    <name type="scientific">Chlorella variabilis</name>
    <name type="common">Green alga</name>
    <dbReference type="NCBI Taxonomy" id="554065"/>
    <lineage>
        <taxon>Eukaryota</taxon>
        <taxon>Viridiplantae</taxon>
        <taxon>Chlorophyta</taxon>
        <taxon>core chlorophytes</taxon>
        <taxon>Trebouxiophyceae</taxon>
        <taxon>Chlorellales</taxon>
        <taxon>Chlorellaceae</taxon>
        <taxon>Chlorella clade</taxon>
        <taxon>Chlorella</taxon>
    </lineage>
</organism>
<evidence type="ECO:0000313" key="5">
    <source>
        <dbReference type="Proteomes" id="UP000008141"/>
    </source>
</evidence>
<dbReference type="InterPro" id="IPR015943">
    <property type="entry name" value="WD40/YVTN_repeat-like_dom_sf"/>
</dbReference>
<dbReference type="SUPFAM" id="SSF50978">
    <property type="entry name" value="WD40 repeat-like"/>
    <property type="match status" value="1"/>
</dbReference>
<dbReference type="PROSITE" id="PS50294">
    <property type="entry name" value="WD_REPEATS_REGION"/>
    <property type="match status" value="1"/>
</dbReference>
<dbReference type="Proteomes" id="UP000008141">
    <property type="component" value="Unassembled WGS sequence"/>
</dbReference>
<evidence type="ECO:0000256" key="2">
    <source>
        <dbReference type="ARBA" id="ARBA00022737"/>
    </source>
</evidence>
<dbReference type="GeneID" id="17358947"/>
<dbReference type="OrthoDB" id="10262475at2759"/>
<dbReference type="FunCoup" id="E1Z3Q2">
    <property type="interactions" value="1638"/>
</dbReference>
<dbReference type="OMA" id="VWGLWNM"/>
<name>E1Z3Q2_CHLVA</name>
<dbReference type="PANTHER" id="PTHR10971">
    <property type="entry name" value="MRNA EXPORT FACTOR AND BUB3"/>
    <property type="match status" value="1"/>
</dbReference>
<accession>E1Z3Q2</accession>
<dbReference type="RefSeq" id="XP_005851317.1">
    <property type="nucleotide sequence ID" value="XM_005851255.1"/>
</dbReference>
<protein>
    <submittedName>
        <fullName evidence="4">Uncharacterized protein</fullName>
    </submittedName>
</protein>
<dbReference type="KEGG" id="cvr:CHLNCDRAFT_33942"/>
<keyword evidence="2" id="KW-0677">Repeat</keyword>
<dbReference type="STRING" id="554065.E1Z3Q2"/>
<dbReference type="EMBL" id="GL433836">
    <property type="protein sequence ID" value="EFN59215.1"/>
    <property type="molecule type" value="Genomic_DNA"/>
</dbReference>
<evidence type="ECO:0000256" key="1">
    <source>
        <dbReference type="ARBA" id="ARBA00022574"/>
    </source>
</evidence>
<dbReference type="InterPro" id="IPR036322">
    <property type="entry name" value="WD40_repeat_dom_sf"/>
</dbReference>
<gene>
    <name evidence="4" type="ORF">CHLNCDRAFT_33942</name>
</gene>
<keyword evidence="1 3" id="KW-0853">WD repeat</keyword>
<evidence type="ECO:0000256" key="3">
    <source>
        <dbReference type="PROSITE-ProRule" id="PRU00221"/>
    </source>
</evidence>
<dbReference type="Pfam" id="PF00400">
    <property type="entry name" value="WD40"/>
    <property type="match status" value="2"/>
</dbReference>
<dbReference type="InterPro" id="IPR001680">
    <property type="entry name" value="WD40_rpt"/>
</dbReference>
<sequence>MSLLGAELPSPPTDGVTALRFFADTPLLLASSWDGTARVYDTAANVLQGTFAAGAPVLDAVFESDGVVYTAGLDGAVKRYDFFRGAEAVLGSHEGAVKCVEWLPAQGLLVSGSWDSSLRLWDSRQAPGAAPVARVALPGKVYSMSASEARLVVAMSGRHVDIFDLRALQSGQPEQRRESSLKFQTRCVRCQADGRGYALSSVEGRVAWEFFDLDEATQARKYAFKCHRKNEGGKDLVFPVNAIAFNRPHGTFATGGKPQQQAPIPACRGSAQQCGDGVINFWDGEHKKRLHQVAGYPTSVAALAFNGAATKLAVASSYTFEQGEREHPADAIFVRDVLEAEVRPKARQPAPA</sequence>
<dbReference type="eggNOG" id="KOG1036">
    <property type="taxonomic scope" value="Eukaryota"/>
</dbReference>